<comment type="caution">
    <text evidence="1">The sequence shown here is derived from an EMBL/GenBank/DDBJ whole genome shotgun (WGS) entry which is preliminary data.</text>
</comment>
<dbReference type="RefSeq" id="WP_135993551.1">
    <property type="nucleotide sequence ID" value="NZ_CAOJGF010000054.1"/>
</dbReference>
<reference evidence="1 2" key="1">
    <citation type="submission" date="2019-04" db="EMBL/GenBank/DDBJ databases">
        <title>Microbes associate with the intestines of laboratory mice.</title>
        <authorList>
            <person name="Navarre W."/>
            <person name="Wong E."/>
            <person name="Huang K."/>
            <person name="Tropini C."/>
            <person name="Ng K."/>
            <person name="Yu B."/>
        </authorList>
    </citation>
    <scope>NUCLEOTIDE SEQUENCE [LARGE SCALE GENOMIC DNA]</scope>
    <source>
        <strain evidence="1 2">NM06_A21</strain>
    </source>
</reference>
<dbReference type="CDD" id="cd13120">
    <property type="entry name" value="BF2867_like_N"/>
    <property type="match status" value="1"/>
</dbReference>
<dbReference type="Pfam" id="PF13149">
    <property type="entry name" value="Mfa_like_1"/>
    <property type="match status" value="1"/>
</dbReference>
<dbReference type="PROSITE" id="PS51257">
    <property type="entry name" value="PROKAR_LIPOPROTEIN"/>
    <property type="match status" value="1"/>
</dbReference>
<organism evidence="1 2">
    <name type="scientific">Muribaculum intestinale</name>
    <dbReference type="NCBI Taxonomy" id="1796646"/>
    <lineage>
        <taxon>Bacteria</taxon>
        <taxon>Pseudomonadati</taxon>
        <taxon>Bacteroidota</taxon>
        <taxon>Bacteroidia</taxon>
        <taxon>Bacteroidales</taxon>
        <taxon>Muribaculaceae</taxon>
        <taxon>Muribaculum</taxon>
    </lineage>
</organism>
<evidence type="ECO:0000313" key="2">
    <source>
        <dbReference type="Proteomes" id="UP000306630"/>
    </source>
</evidence>
<proteinExistence type="predicted"/>
<name>A0A4S2FT10_9BACT</name>
<dbReference type="EMBL" id="SRYD01000041">
    <property type="protein sequence ID" value="TGY72393.1"/>
    <property type="molecule type" value="Genomic_DNA"/>
</dbReference>
<evidence type="ECO:0008006" key="3">
    <source>
        <dbReference type="Google" id="ProtNLM"/>
    </source>
</evidence>
<dbReference type="InterPro" id="IPR025049">
    <property type="entry name" value="Mfa-like_1"/>
</dbReference>
<evidence type="ECO:0000313" key="1">
    <source>
        <dbReference type="EMBL" id="TGY72393.1"/>
    </source>
</evidence>
<protein>
    <recommendedName>
        <fullName evidence="3">Fimbrillin family protein</fullName>
    </recommendedName>
</protein>
<accession>A0A4S2FT10</accession>
<dbReference type="AlphaFoldDB" id="A0A4S2FT10"/>
<sequence length="476" mass="51453">MNLKLVPFAAIAAIMATSCSKEEVMDINYDPDGKAITFTAGVGHSRAVETTVKNLGDFNVIAKGIHPHGGIYDNYMIGSSTAGEKATRSSLNADSEGGIWKLDHNVSWPVATTSALFWAYTFSQLQSDNTKTDVMPTGVTLAFNTEGTTPSINNFKPVKADLKAASNAGYWNDGDNQSDFLIAFTQQKRTAGTSVNLNFKHALCQVDIKAQSANKQDNDDRIVKIKGAWIVNTNNTGNISAGYNWDDTKKEATIDPKWSASIAANDFSAYGSFYTTPILLGTKNTVKNLLGSTLMIIPQTTTAWDKTAGDTEGTYILLLCRVELEHPGTAHTGTGSDADDTTLDDVKIQNGKHYHQQFPVNANSKFEAGEYGFVCVPVSTDWKMGKRYVYTLDICGAATGAGSYPLDLPDKFAKLVPANHKYTTFFGEEATLKIVPRGDIKGVGEPVLDAAIQFEVSVESWADAGSDWTNGNVNLQ</sequence>
<dbReference type="Proteomes" id="UP000306630">
    <property type="component" value="Unassembled WGS sequence"/>
</dbReference>
<gene>
    <name evidence="1" type="ORF">E5333_10260</name>
</gene>